<dbReference type="AlphaFoldDB" id="A0A4D6X226"/>
<accession>A0A4D6X226</accession>
<dbReference type="InterPro" id="IPR028978">
    <property type="entry name" value="Chorismate_lyase_/UTRA_dom_sf"/>
</dbReference>
<geneLocation type="plastid" evidence="1"/>
<proteinExistence type="predicted"/>
<gene>
    <name evidence="1" type="primary">ycf21</name>
</gene>
<sequence>MHINILHPFHKIFTIRIDDKNYNKIYSKTDIPIEWQMILINEGSFTKNLHCLTNKKTSIIMQQKYNHNFYKTTTRNIRCVWLENSIYTKLTFARSLWMFTYKDSIYKQLNINQPIGQLLIESKIDIYKQIQEIYFGYCQYLEQSFDIAEPIWGRRYILYYNYKAYAIIQEFFSPNIINFFHIL</sequence>
<name>A0A4D6X226_9FLOR</name>
<protein>
    <recommendedName>
        <fullName evidence="2">Chorismate lyase</fullName>
    </recommendedName>
</protein>
<dbReference type="EMBL" id="MK814736">
    <property type="protein sequence ID" value="QCI08730.1"/>
    <property type="molecule type" value="Genomic_DNA"/>
</dbReference>
<evidence type="ECO:0008006" key="2">
    <source>
        <dbReference type="Google" id="ProtNLM"/>
    </source>
</evidence>
<dbReference type="Gene3D" id="3.40.1410.10">
    <property type="entry name" value="Chorismate lyase-like"/>
    <property type="match status" value="1"/>
</dbReference>
<dbReference type="SUPFAM" id="SSF64288">
    <property type="entry name" value="Chorismate lyase-like"/>
    <property type="match status" value="1"/>
</dbReference>
<keyword evidence="1" id="KW-0934">Plastid</keyword>
<evidence type="ECO:0000313" key="1">
    <source>
        <dbReference type="EMBL" id="QCI08730.1"/>
    </source>
</evidence>
<reference evidence="1" key="1">
    <citation type="journal article" date="2019" name="Mol. Phylogenet. Evol.">
        <title>Morphological evolution and classification of the red algal order Ceramiales inferred using plastid phylogenomics.</title>
        <authorList>
            <person name="Diaz-Tapia P."/>
            <person name="Pasella M.M."/>
            <person name="Verbruggen H."/>
            <person name="Maggs C.A."/>
        </authorList>
    </citation>
    <scope>NUCLEOTIDE SEQUENCE</scope>
    <source>
        <strain evidence="1">PD2995</strain>
    </source>
</reference>
<dbReference type="InterPro" id="IPR002800">
    <property type="entry name" value="Rv2949c-like"/>
</dbReference>
<reference evidence="1" key="2">
    <citation type="submission" date="2019-04" db="EMBL/GenBank/DDBJ databases">
        <authorList>
            <person name="Pasella M."/>
        </authorList>
    </citation>
    <scope>NUCLEOTIDE SEQUENCE</scope>
    <source>
        <strain evidence="1">PD2995</strain>
    </source>
</reference>
<organism evidence="1">
    <name type="scientific">Sphondylothamnion multifidum</name>
    <dbReference type="NCBI Taxonomy" id="193186"/>
    <lineage>
        <taxon>Eukaryota</taxon>
        <taxon>Rhodophyta</taxon>
        <taxon>Florideophyceae</taxon>
        <taxon>Rhodymeniophycidae</taxon>
        <taxon>Ceramiales</taxon>
        <taxon>Ceramiaceae</taxon>
        <taxon>Sphondylothamnion</taxon>
    </lineage>
</organism>
<dbReference type="Pfam" id="PF01947">
    <property type="entry name" value="Rv2949c-like"/>
    <property type="match status" value="1"/>
</dbReference>